<comment type="caution">
    <text evidence="6">The sequence shown here is derived from an EMBL/GenBank/DDBJ whole genome shotgun (WGS) entry which is preliminary data.</text>
</comment>
<dbReference type="Pfam" id="PF00076">
    <property type="entry name" value="RRM_1"/>
    <property type="match status" value="2"/>
</dbReference>
<dbReference type="Gene3D" id="3.30.70.330">
    <property type="match status" value="2"/>
</dbReference>
<feature type="domain" description="RRM" evidence="5">
    <location>
        <begin position="93"/>
        <end position="167"/>
    </location>
</feature>
<feature type="compositionally biased region" description="Polar residues" evidence="4">
    <location>
        <begin position="25"/>
        <end position="74"/>
    </location>
</feature>
<accession>A0A9P6HJP9</accession>
<feature type="compositionally biased region" description="Basic and acidic residues" evidence="4">
    <location>
        <begin position="360"/>
        <end position="370"/>
    </location>
</feature>
<evidence type="ECO:0000313" key="6">
    <source>
        <dbReference type="EMBL" id="KAF9788459.1"/>
    </source>
</evidence>
<feature type="region of interest" description="Disordered" evidence="4">
    <location>
        <begin position="323"/>
        <end position="380"/>
    </location>
</feature>
<dbReference type="SMART" id="SM00360">
    <property type="entry name" value="RRM"/>
    <property type="match status" value="2"/>
</dbReference>
<reference evidence="6" key="2">
    <citation type="submission" date="2020-11" db="EMBL/GenBank/DDBJ databases">
        <authorList>
            <consortium name="DOE Joint Genome Institute"/>
            <person name="Kuo A."/>
            <person name="Miyauchi S."/>
            <person name="Kiss E."/>
            <person name="Drula E."/>
            <person name="Kohler A."/>
            <person name="Sanchez-Garcia M."/>
            <person name="Andreopoulos B."/>
            <person name="Barry K.W."/>
            <person name="Bonito G."/>
            <person name="Buee M."/>
            <person name="Carver A."/>
            <person name="Chen C."/>
            <person name="Cichocki N."/>
            <person name="Clum A."/>
            <person name="Culley D."/>
            <person name="Crous P.W."/>
            <person name="Fauchery L."/>
            <person name="Girlanda M."/>
            <person name="Hayes R."/>
            <person name="Keri Z."/>
            <person name="Labutti K."/>
            <person name="Lipzen A."/>
            <person name="Lombard V."/>
            <person name="Magnuson J."/>
            <person name="Maillard F."/>
            <person name="Morin E."/>
            <person name="Murat C."/>
            <person name="Nolan M."/>
            <person name="Ohm R."/>
            <person name="Pangilinan J."/>
            <person name="Pereira M."/>
            <person name="Perotto S."/>
            <person name="Peter M."/>
            <person name="Riley R."/>
            <person name="Sitrit Y."/>
            <person name="Stielow B."/>
            <person name="Szollosi G."/>
            <person name="Zifcakova L."/>
            <person name="Stursova M."/>
            <person name="Spatafora J.W."/>
            <person name="Tedersoo L."/>
            <person name="Vaario L.-M."/>
            <person name="Yamada A."/>
            <person name="Yan M."/>
            <person name="Wang P."/>
            <person name="Xu J."/>
            <person name="Bruns T."/>
            <person name="Baldrian P."/>
            <person name="Vilgalys R."/>
            <person name="Henrissat B."/>
            <person name="Grigoriev I.V."/>
            <person name="Hibbett D."/>
            <person name="Nagy L.G."/>
            <person name="Martin F.M."/>
        </authorList>
    </citation>
    <scope>NUCLEOTIDE SEQUENCE</scope>
    <source>
        <strain evidence="6">UH-Tt-Lm1</strain>
    </source>
</reference>
<feature type="compositionally biased region" description="Pro residues" evidence="4">
    <location>
        <begin position="8"/>
        <end position="19"/>
    </location>
</feature>
<reference evidence="6" key="1">
    <citation type="journal article" date="2020" name="Nat. Commun.">
        <title>Large-scale genome sequencing of mycorrhizal fungi provides insights into the early evolution of symbiotic traits.</title>
        <authorList>
            <person name="Miyauchi S."/>
            <person name="Kiss E."/>
            <person name="Kuo A."/>
            <person name="Drula E."/>
            <person name="Kohler A."/>
            <person name="Sanchez-Garcia M."/>
            <person name="Morin E."/>
            <person name="Andreopoulos B."/>
            <person name="Barry K.W."/>
            <person name="Bonito G."/>
            <person name="Buee M."/>
            <person name="Carver A."/>
            <person name="Chen C."/>
            <person name="Cichocki N."/>
            <person name="Clum A."/>
            <person name="Culley D."/>
            <person name="Crous P.W."/>
            <person name="Fauchery L."/>
            <person name="Girlanda M."/>
            <person name="Hayes R.D."/>
            <person name="Keri Z."/>
            <person name="LaButti K."/>
            <person name="Lipzen A."/>
            <person name="Lombard V."/>
            <person name="Magnuson J."/>
            <person name="Maillard F."/>
            <person name="Murat C."/>
            <person name="Nolan M."/>
            <person name="Ohm R.A."/>
            <person name="Pangilinan J."/>
            <person name="Pereira M.F."/>
            <person name="Perotto S."/>
            <person name="Peter M."/>
            <person name="Pfister S."/>
            <person name="Riley R."/>
            <person name="Sitrit Y."/>
            <person name="Stielow J.B."/>
            <person name="Szollosi G."/>
            <person name="Zifcakova L."/>
            <person name="Stursova M."/>
            <person name="Spatafora J.W."/>
            <person name="Tedersoo L."/>
            <person name="Vaario L.M."/>
            <person name="Yamada A."/>
            <person name="Yan M."/>
            <person name="Wang P."/>
            <person name="Xu J."/>
            <person name="Bruns T."/>
            <person name="Baldrian P."/>
            <person name="Vilgalys R."/>
            <person name="Dunand C."/>
            <person name="Henrissat B."/>
            <person name="Grigoriev I.V."/>
            <person name="Hibbett D."/>
            <person name="Nagy L.G."/>
            <person name="Martin F.M."/>
        </authorList>
    </citation>
    <scope>NUCLEOTIDE SEQUENCE</scope>
    <source>
        <strain evidence="6">UH-Tt-Lm1</strain>
    </source>
</reference>
<sequence>MASTQSQTPPPTTASPPPFSTTAQDQLPPNTPLSKVSNQLSRTSQSTPFKCSPQCSPSRAVNNDSPDDFQSNAASLPAPTPSAQPDTNDPAPPNVYINGLPPNFPEEQLYNMTKEFGVVLSVRTFTRHVSERPTGYGFVLFQALDSAQRCIETLRKYRNLHPSLSKQVHKIPGTNYAKVQVPEVCTPSKKDSFKTKMEQLKDESSTNLYIEGLPLTIDEPTLAALMAPHKIMSSRLFQTRLSNPPRTIAFVRLESRTAAEETIERLHGRMVRGWNDPGCRISVRFADTAEQRELRRQERMLQGDHSPARLTMAQAALLNMQGSQALSQRNERFPEADFGSPSPVQAHVPTNSYTSNPTRDSFDRRPDHLNGARNRRTGNVSTATRARNGYTQAEELYLAMHAQRVQARGVPGHLCGNELSSPRLNLPGIAGANQVIEHTPDFTTSAPEPFLAVRDYSYGGQETGAYDARSLASDLGGLSISRFQPLERTSPTTITPHLSHTNDRLRPSQNFNISSNSYENIFDDKKFAGGHLGAFKPTGATKGTDNVSDHRSTYADKQDNTDSPLASPALTYSSHGRTPSTLSPATPFFGTFSGGEGFEGLPAVGPNYKSKERDVANVAGSALEEC</sequence>
<keyword evidence="7" id="KW-1185">Reference proteome</keyword>
<feature type="compositionally biased region" description="Polar residues" evidence="4">
    <location>
        <begin position="348"/>
        <end position="359"/>
    </location>
</feature>
<feature type="region of interest" description="Disordered" evidence="4">
    <location>
        <begin position="1"/>
        <end position="96"/>
    </location>
</feature>
<keyword evidence="1" id="KW-0677">Repeat</keyword>
<feature type="region of interest" description="Disordered" evidence="4">
    <location>
        <begin position="489"/>
        <end position="509"/>
    </location>
</feature>
<proteinExistence type="predicted"/>
<feature type="compositionally biased region" description="Polar residues" evidence="4">
    <location>
        <begin position="570"/>
        <end position="584"/>
    </location>
</feature>
<dbReference type="InterPro" id="IPR000504">
    <property type="entry name" value="RRM_dom"/>
</dbReference>
<evidence type="ECO:0000256" key="3">
    <source>
        <dbReference type="PROSITE-ProRule" id="PRU00176"/>
    </source>
</evidence>
<dbReference type="InterPro" id="IPR035979">
    <property type="entry name" value="RBD_domain_sf"/>
</dbReference>
<name>A0A9P6HJP9_9AGAM</name>
<feature type="compositionally biased region" description="Basic and acidic residues" evidence="4">
    <location>
        <begin position="547"/>
        <end position="560"/>
    </location>
</feature>
<dbReference type="Proteomes" id="UP000736335">
    <property type="component" value="Unassembled WGS sequence"/>
</dbReference>
<dbReference type="SUPFAM" id="SSF54928">
    <property type="entry name" value="RNA-binding domain, RBD"/>
    <property type="match status" value="2"/>
</dbReference>
<evidence type="ECO:0000259" key="5">
    <source>
        <dbReference type="PROSITE" id="PS50102"/>
    </source>
</evidence>
<dbReference type="PANTHER" id="PTHR24012">
    <property type="entry name" value="RNA BINDING PROTEIN"/>
    <property type="match status" value="1"/>
</dbReference>
<evidence type="ECO:0000256" key="2">
    <source>
        <dbReference type="ARBA" id="ARBA00022884"/>
    </source>
</evidence>
<feature type="region of interest" description="Disordered" evidence="4">
    <location>
        <begin position="536"/>
        <end position="588"/>
    </location>
</feature>
<feature type="domain" description="RRM" evidence="5">
    <location>
        <begin position="206"/>
        <end position="288"/>
    </location>
</feature>
<dbReference type="OrthoDB" id="271725at2759"/>
<feature type="compositionally biased region" description="Polar residues" evidence="4">
    <location>
        <begin position="489"/>
        <end position="499"/>
    </location>
</feature>
<dbReference type="InterPro" id="IPR012677">
    <property type="entry name" value="Nucleotide-bd_a/b_plait_sf"/>
</dbReference>
<evidence type="ECO:0000313" key="7">
    <source>
        <dbReference type="Proteomes" id="UP000736335"/>
    </source>
</evidence>
<keyword evidence="2 3" id="KW-0694">RNA-binding</keyword>
<dbReference type="PROSITE" id="PS50102">
    <property type="entry name" value="RRM"/>
    <property type="match status" value="2"/>
</dbReference>
<organism evidence="6 7">
    <name type="scientific">Thelephora terrestris</name>
    <dbReference type="NCBI Taxonomy" id="56493"/>
    <lineage>
        <taxon>Eukaryota</taxon>
        <taxon>Fungi</taxon>
        <taxon>Dikarya</taxon>
        <taxon>Basidiomycota</taxon>
        <taxon>Agaricomycotina</taxon>
        <taxon>Agaricomycetes</taxon>
        <taxon>Thelephorales</taxon>
        <taxon>Thelephoraceae</taxon>
        <taxon>Thelephora</taxon>
    </lineage>
</organism>
<dbReference type="GO" id="GO:0003723">
    <property type="term" value="F:RNA binding"/>
    <property type="evidence" value="ECO:0007669"/>
    <property type="project" value="UniProtKB-UniRule"/>
</dbReference>
<protein>
    <recommendedName>
        <fullName evidence="5">RRM domain-containing protein</fullName>
    </recommendedName>
</protein>
<dbReference type="EMBL" id="WIUZ02000004">
    <property type="protein sequence ID" value="KAF9788459.1"/>
    <property type="molecule type" value="Genomic_DNA"/>
</dbReference>
<gene>
    <name evidence="6" type="ORF">BJ322DRAFT_634946</name>
</gene>
<evidence type="ECO:0000256" key="1">
    <source>
        <dbReference type="ARBA" id="ARBA00022737"/>
    </source>
</evidence>
<evidence type="ECO:0000256" key="4">
    <source>
        <dbReference type="SAM" id="MobiDB-lite"/>
    </source>
</evidence>
<dbReference type="AlphaFoldDB" id="A0A9P6HJP9"/>